<dbReference type="InterPro" id="IPR036086">
    <property type="entry name" value="ParB/Sulfiredoxin_sf"/>
</dbReference>
<protein>
    <submittedName>
        <fullName evidence="4">COG0863 DNA modification methylase</fullName>
    </submittedName>
</protein>
<dbReference type="InterPro" id="IPR029063">
    <property type="entry name" value="SAM-dependent_MTases_sf"/>
</dbReference>
<dbReference type="SMART" id="SM00470">
    <property type="entry name" value="ParB"/>
    <property type="match status" value="1"/>
</dbReference>
<dbReference type="SUPFAM" id="SSF53335">
    <property type="entry name" value="S-adenosyl-L-methionine-dependent methyltransferases"/>
    <property type="match status" value="1"/>
</dbReference>
<sequence length="496" mass="57218">MTDKKIEIKVVNISEIKSNPNNPRIIKDDKFKKLVESIKDFPEMANVRPIVVNTDMIVLGGNMRLKAMKEAGWKDAPIQIVDWDEQKQKEFIVKDNVGFGEWDWDDLANNWDVQELTDWGLDIPNFDAEVLEAEEDDFSAPEGGSETDIVLGDLFEIGEHRLLCGDSTDSDQVAKLMNGEKADMAHNDPPYGMKKEKEGVLNDNLNYSDLLDFNREWIALQFMHLKESGSWYCWGIDEPLMDIYSEILKPYIKEDKMYFRNLITWDKINGQGQLSPTRRSFAIADEKCLFVMLGQDGKNRKVDDFYEGYQSILNYLREQKEKSGLSNNQILEITSSAHSHYWAKSQWLFPTEKDYNAIKIASNGKAFQKEYNELKKEYEIAKNDLYSLRAYFDNVHDNMNNVWHIKRTSQQEREDTGNHATPKPIPLCERAIKSSCPDNGLVLDMFLGSGSTMVASHQLRRKCYGMELDPKYCQVIVDRMKKLDPSLVIKKNGLPL</sequence>
<reference evidence="4" key="1">
    <citation type="submission" date="2020-05" db="EMBL/GenBank/DDBJ databases">
        <authorList>
            <person name="Chiriac C."/>
            <person name="Salcher M."/>
            <person name="Ghai R."/>
            <person name="Kavagutti S V."/>
        </authorList>
    </citation>
    <scope>NUCLEOTIDE SEQUENCE</scope>
</reference>
<dbReference type="EMBL" id="LR798258">
    <property type="protein sequence ID" value="CAB5218652.1"/>
    <property type="molecule type" value="Genomic_DNA"/>
</dbReference>
<name>A0A6J7WPM1_9CAUD</name>
<keyword evidence="2" id="KW-0808">Transferase</keyword>
<proteinExistence type="predicted"/>
<keyword evidence="1 4" id="KW-0489">Methyltransferase</keyword>
<evidence type="ECO:0000256" key="1">
    <source>
        <dbReference type="ARBA" id="ARBA00022603"/>
    </source>
</evidence>
<dbReference type="InterPro" id="IPR001091">
    <property type="entry name" value="RM_Methyltransferase"/>
</dbReference>
<dbReference type="Gene3D" id="3.90.1530.10">
    <property type="entry name" value="Conserved hypothetical protein from pyrococcus furiosus pfu- 392566-001, ParB domain"/>
    <property type="match status" value="1"/>
</dbReference>
<dbReference type="GO" id="GO:0008170">
    <property type="term" value="F:N-methyltransferase activity"/>
    <property type="evidence" value="ECO:0007669"/>
    <property type="project" value="InterPro"/>
</dbReference>
<dbReference type="Pfam" id="PF02195">
    <property type="entry name" value="ParB_N"/>
    <property type="match status" value="1"/>
</dbReference>
<dbReference type="SUPFAM" id="SSF110849">
    <property type="entry name" value="ParB/Sulfiredoxin"/>
    <property type="match status" value="1"/>
</dbReference>
<dbReference type="PRINTS" id="PR00508">
    <property type="entry name" value="S21N4MTFRASE"/>
</dbReference>
<dbReference type="InterPro" id="IPR003115">
    <property type="entry name" value="ParB_N"/>
</dbReference>
<gene>
    <name evidence="4" type="ORF">UFOVP213_44</name>
</gene>
<dbReference type="GO" id="GO:0032259">
    <property type="term" value="P:methylation"/>
    <property type="evidence" value="ECO:0007669"/>
    <property type="project" value="UniProtKB-KW"/>
</dbReference>
<dbReference type="Pfam" id="PF01555">
    <property type="entry name" value="N6_N4_Mtase"/>
    <property type="match status" value="1"/>
</dbReference>
<dbReference type="Gene3D" id="3.40.50.150">
    <property type="entry name" value="Vaccinia Virus protein VP39"/>
    <property type="match status" value="1"/>
</dbReference>
<feature type="domain" description="ParB-like N-terminal" evidence="3">
    <location>
        <begin position="9"/>
        <end position="97"/>
    </location>
</feature>
<evidence type="ECO:0000313" key="4">
    <source>
        <dbReference type="EMBL" id="CAB5218652.1"/>
    </source>
</evidence>
<accession>A0A6J7WPM1</accession>
<dbReference type="InterPro" id="IPR015840">
    <property type="entry name" value="DNA_MeTrfase_ParB"/>
</dbReference>
<dbReference type="InterPro" id="IPR002941">
    <property type="entry name" value="DNA_methylase_N4/N6"/>
</dbReference>
<dbReference type="PIRSF" id="PIRSF036758">
    <property type="entry name" value="Aden_M_ParB"/>
    <property type="match status" value="1"/>
</dbReference>
<evidence type="ECO:0000259" key="3">
    <source>
        <dbReference type="SMART" id="SM00470"/>
    </source>
</evidence>
<organism evidence="4">
    <name type="scientific">uncultured Caudovirales phage</name>
    <dbReference type="NCBI Taxonomy" id="2100421"/>
    <lineage>
        <taxon>Viruses</taxon>
        <taxon>Duplodnaviria</taxon>
        <taxon>Heunggongvirae</taxon>
        <taxon>Uroviricota</taxon>
        <taxon>Caudoviricetes</taxon>
        <taxon>Peduoviridae</taxon>
        <taxon>Maltschvirus</taxon>
        <taxon>Maltschvirus maltsch</taxon>
    </lineage>
</organism>
<dbReference type="GO" id="GO:0003677">
    <property type="term" value="F:DNA binding"/>
    <property type="evidence" value="ECO:0007669"/>
    <property type="project" value="InterPro"/>
</dbReference>
<evidence type="ECO:0000256" key="2">
    <source>
        <dbReference type="ARBA" id="ARBA00022679"/>
    </source>
</evidence>